<proteinExistence type="predicted"/>
<protein>
    <submittedName>
        <fullName evidence="7">Cation transporter</fullName>
    </submittedName>
</protein>
<dbReference type="GO" id="GO:0005385">
    <property type="term" value="F:zinc ion transmembrane transporter activity"/>
    <property type="evidence" value="ECO:0007669"/>
    <property type="project" value="TreeGrafter"/>
</dbReference>
<dbReference type="InterPro" id="IPR002524">
    <property type="entry name" value="Cation_efflux"/>
</dbReference>
<dbReference type="InterPro" id="IPR050681">
    <property type="entry name" value="CDF/SLC30A"/>
</dbReference>
<dbReference type="AlphaFoldDB" id="A0A8J7DUZ6"/>
<organism evidence="7 8">
    <name type="scientific">Lusitaniella coriacea LEGE 07157</name>
    <dbReference type="NCBI Taxonomy" id="945747"/>
    <lineage>
        <taxon>Bacteria</taxon>
        <taxon>Bacillati</taxon>
        <taxon>Cyanobacteriota</taxon>
        <taxon>Cyanophyceae</taxon>
        <taxon>Spirulinales</taxon>
        <taxon>Lusitaniellaceae</taxon>
        <taxon>Lusitaniella</taxon>
    </lineage>
</organism>
<dbReference type="SUPFAM" id="SSF161111">
    <property type="entry name" value="Cation efflux protein transmembrane domain-like"/>
    <property type="match status" value="1"/>
</dbReference>
<evidence type="ECO:0000259" key="6">
    <source>
        <dbReference type="Pfam" id="PF01545"/>
    </source>
</evidence>
<evidence type="ECO:0000313" key="7">
    <source>
        <dbReference type="EMBL" id="MBE9115310.1"/>
    </source>
</evidence>
<feature type="transmembrane region" description="Helical" evidence="5">
    <location>
        <begin position="148"/>
        <end position="174"/>
    </location>
</feature>
<dbReference type="PANTHER" id="PTHR11562">
    <property type="entry name" value="CATION EFFLUX PROTEIN/ ZINC TRANSPORTER"/>
    <property type="match status" value="1"/>
</dbReference>
<dbReference type="Gene3D" id="1.20.1510.10">
    <property type="entry name" value="Cation efflux protein transmembrane domain"/>
    <property type="match status" value="1"/>
</dbReference>
<dbReference type="RefSeq" id="WP_194028405.1">
    <property type="nucleotide sequence ID" value="NZ_JADEWZ010000006.1"/>
</dbReference>
<evidence type="ECO:0000256" key="2">
    <source>
        <dbReference type="ARBA" id="ARBA00022692"/>
    </source>
</evidence>
<accession>A0A8J7DUZ6</accession>
<evidence type="ECO:0000313" key="8">
    <source>
        <dbReference type="Proteomes" id="UP000654482"/>
    </source>
</evidence>
<feature type="transmembrane region" description="Helical" evidence="5">
    <location>
        <begin position="12"/>
        <end position="38"/>
    </location>
</feature>
<evidence type="ECO:0000256" key="5">
    <source>
        <dbReference type="SAM" id="Phobius"/>
    </source>
</evidence>
<dbReference type="GO" id="GO:0005886">
    <property type="term" value="C:plasma membrane"/>
    <property type="evidence" value="ECO:0007669"/>
    <property type="project" value="TreeGrafter"/>
</dbReference>
<comment type="caution">
    <text evidence="7">The sequence shown here is derived from an EMBL/GenBank/DDBJ whole genome shotgun (WGS) entry which is preliminary data.</text>
</comment>
<comment type="subcellular location">
    <subcellularLocation>
        <location evidence="1">Membrane</location>
        <topology evidence="1">Multi-pass membrane protein</topology>
    </subcellularLocation>
</comment>
<feature type="domain" description="Cation efflux protein transmembrane" evidence="6">
    <location>
        <begin position="14"/>
        <end position="204"/>
    </location>
</feature>
<reference evidence="7" key="1">
    <citation type="submission" date="2020-10" db="EMBL/GenBank/DDBJ databases">
        <authorList>
            <person name="Castelo-Branco R."/>
            <person name="Eusebio N."/>
            <person name="Adriana R."/>
            <person name="Vieira A."/>
            <person name="Brugerolle De Fraissinette N."/>
            <person name="Rezende De Castro R."/>
            <person name="Schneider M.P."/>
            <person name="Vasconcelos V."/>
            <person name="Leao P.N."/>
        </authorList>
    </citation>
    <scope>NUCLEOTIDE SEQUENCE</scope>
    <source>
        <strain evidence="7">LEGE 07157</strain>
    </source>
</reference>
<name>A0A8J7DUZ6_9CYAN</name>
<dbReference type="EMBL" id="JADEWZ010000006">
    <property type="protein sequence ID" value="MBE9115310.1"/>
    <property type="molecule type" value="Genomic_DNA"/>
</dbReference>
<keyword evidence="8" id="KW-1185">Reference proteome</keyword>
<dbReference type="InterPro" id="IPR058533">
    <property type="entry name" value="Cation_efflux_TM"/>
</dbReference>
<feature type="transmembrane region" description="Helical" evidence="5">
    <location>
        <begin position="180"/>
        <end position="198"/>
    </location>
</feature>
<sequence length="244" mass="26373">MIRQRDREKERLLQLALLLLSSFFIAELTTALCSHSLSLLADASHVLSDIGALGVTLTATWLAGRSTAQPTASGLSKGEIIAASINGMSLLGVALWIGWEAIARIHAPHPEIQGLPMLLVAIVGLGVNSFNALWLYRCSCGDLNLKGAFFHIVADVVSSVGVILAAIAIAWLHWNWADGAISLLVSGTIATLALPLLFKSLRLLFFPPSSTPPLYHCRDRRTAEELLFPSLNEVIPNPPLKDRR</sequence>
<dbReference type="InterPro" id="IPR027469">
    <property type="entry name" value="Cation_efflux_TMD_sf"/>
</dbReference>
<evidence type="ECO:0000256" key="4">
    <source>
        <dbReference type="ARBA" id="ARBA00023136"/>
    </source>
</evidence>
<evidence type="ECO:0000256" key="1">
    <source>
        <dbReference type="ARBA" id="ARBA00004141"/>
    </source>
</evidence>
<keyword evidence="3 5" id="KW-1133">Transmembrane helix</keyword>
<gene>
    <name evidence="7" type="ORF">IQ249_05295</name>
</gene>
<dbReference type="Proteomes" id="UP000654482">
    <property type="component" value="Unassembled WGS sequence"/>
</dbReference>
<dbReference type="Pfam" id="PF01545">
    <property type="entry name" value="Cation_efflux"/>
    <property type="match status" value="1"/>
</dbReference>
<keyword evidence="4 5" id="KW-0472">Membrane</keyword>
<feature type="transmembrane region" description="Helical" evidence="5">
    <location>
        <begin position="80"/>
        <end position="102"/>
    </location>
</feature>
<dbReference type="NCBIfam" id="TIGR01297">
    <property type="entry name" value="CDF"/>
    <property type="match status" value="1"/>
</dbReference>
<dbReference type="PANTHER" id="PTHR11562:SF17">
    <property type="entry name" value="RE54080P-RELATED"/>
    <property type="match status" value="1"/>
</dbReference>
<evidence type="ECO:0000256" key="3">
    <source>
        <dbReference type="ARBA" id="ARBA00022989"/>
    </source>
</evidence>
<feature type="transmembrane region" description="Helical" evidence="5">
    <location>
        <begin position="114"/>
        <end position="136"/>
    </location>
</feature>
<feature type="transmembrane region" description="Helical" evidence="5">
    <location>
        <begin position="50"/>
        <end position="68"/>
    </location>
</feature>
<keyword evidence="2 5" id="KW-0812">Transmembrane</keyword>